<dbReference type="GO" id="GO:0046873">
    <property type="term" value="F:metal ion transmembrane transporter activity"/>
    <property type="evidence" value="ECO:0007669"/>
    <property type="project" value="InterPro"/>
</dbReference>
<keyword evidence="16" id="KW-1185">Reference proteome</keyword>
<dbReference type="PANTHER" id="PTHR24123">
    <property type="entry name" value="ANKYRIN REPEAT-CONTAINING"/>
    <property type="match status" value="1"/>
</dbReference>
<evidence type="ECO:0000256" key="11">
    <source>
        <dbReference type="PROSITE-ProRule" id="PRU00023"/>
    </source>
</evidence>
<dbReference type="InterPro" id="IPR051165">
    <property type="entry name" value="Multifunctional_ANK_Repeat"/>
</dbReference>
<keyword evidence="9 11" id="KW-0040">ANK repeat</keyword>
<dbReference type="InterPro" id="IPR036291">
    <property type="entry name" value="NAD(P)-bd_dom_sf"/>
</dbReference>
<dbReference type="Proteomes" id="UP000231358">
    <property type="component" value="Unassembled WGS sequence"/>
</dbReference>
<dbReference type="InterPro" id="IPR047109">
    <property type="entry name" value="CAD-like"/>
</dbReference>
<feature type="domain" description="Enoyl reductase (ER)" evidence="14">
    <location>
        <begin position="20"/>
        <end position="323"/>
    </location>
</feature>
<keyword evidence="10 13" id="KW-0472">Membrane</keyword>
<dbReference type="InterPro" id="IPR020843">
    <property type="entry name" value="ER"/>
</dbReference>
<dbReference type="InterPro" id="IPR013154">
    <property type="entry name" value="ADH-like_N"/>
</dbReference>
<feature type="transmembrane region" description="Helical" evidence="13">
    <location>
        <begin position="1045"/>
        <end position="1063"/>
    </location>
</feature>
<dbReference type="Pfam" id="PF12796">
    <property type="entry name" value="Ank_2"/>
    <property type="match status" value="2"/>
</dbReference>
<dbReference type="CDD" id="cd05283">
    <property type="entry name" value="CAD1"/>
    <property type="match status" value="1"/>
</dbReference>
<dbReference type="AlphaFoldDB" id="A0A2G7FFR9"/>
<keyword evidence="6 12" id="KW-0862">Zinc</keyword>
<keyword evidence="7 13" id="KW-1133">Transmembrane helix</keyword>
<dbReference type="PANTHER" id="PTHR24123:SF33">
    <property type="entry name" value="PROTEIN HOS4"/>
    <property type="match status" value="1"/>
</dbReference>
<dbReference type="Gene3D" id="1.25.40.20">
    <property type="entry name" value="Ankyrin repeat-containing domain"/>
    <property type="match status" value="4"/>
</dbReference>
<dbReference type="InterPro" id="IPR002110">
    <property type="entry name" value="Ankyrin_rpt"/>
</dbReference>
<keyword evidence="3 13" id="KW-0812">Transmembrane</keyword>
<dbReference type="InterPro" id="IPR002523">
    <property type="entry name" value="MgTranspt_CorA/ZnTranspt_ZntB"/>
</dbReference>
<dbReference type="PRINTS" id="PR01415">
    <property type="entry name" value="ANKYRIN"/>
</dbReference>
<gene>
    <name evidence="15" type="ORF">AARAC_011177</name>
</gene>
<feature type="transmembrane region" description="Helical" evidence="13">
    <location>
        <begin position="1075"/>
        <end position="1096"/>
    </location>
</feature>
<evidence type="ECO:0000259" key="14">
    <source>
        <dbReference type="SMART" id="SM00829"/>
    </source>
</evidence>
<evidence type="ECO:0000256" key="3">
    <source>
        <dbReference type="ARBA" id="ARBA00022692"/>
    </source>
</evidence>
<dbReference type="STRING" id="656916.A0A2G7FFR9"/>
<evidence type="ECO:0000256" key="2">
    <source>
        <dbReference type="ARBA" id="ARBA00004141"/>
    </source>
</evidence>
<dbReference type="Pfam" id="PF00023">
    <property type="entry name" value="Ank"/>
    <property type="match status" value="1"/>
</dbReference>
<dbReference type="Pfam" id="PF01544">
    <property type="entry name" value="CorA"/>
    <property type="match status" value="1"/>
</dbReference>
<dbReference type="SUPFAM" id="SSF48403">
    <property type="entry name" value="Ankyrin repeat"/>
    <property type="match status" value="1"/>
</dbReference>
<keyword evidence="8" id="KW-0560">Oxidoreductase</keyword>
<evidence type="ECO:0000313" key="16">
    <source>
        <dbReference type="Proteomes" id="UP000231358"/>
    </source>
</evidence>
<sequence length="1133" mass="129112">MTSDSNSDYVFQGWMGLDKDSVGNMKWQTYEPKPWEETDVDIKITHSGICGSDIHTLRSGWGPTMYPCVVGHEIVGIAVRVGSEVKHIKVGDRVGVGAQSDSCRNRKGKCSDCSAGRENMCWKEGRADTYNGVYLNGGKSYGGHADYNRAPGHFVIKIPDQMNPAHVAPMLCGGITTYSPLKATGVGRENAWGESKRADVLKLGADDYIATEDEKDWAQTHAASLDLIICTVSSPDMPLRDYMGLLDSYGRLVQVGAPEDKLPVLYAFDFIPRGKSLSGSIIGSPKEIEEMLQLAVEKNVQPWVVERPLSDANQAFIDMENGLARYRKMHNVVANTTRPSVDEYRMTEILQAIERGHVDTAQSLLDGVCPDIQDRTGRTIFSRAVSLKSKQELQSRLNAEILFDLLIARGADPDLGDHTGETPVHWAAKAGDHEMVCLLLQKGAQSDLADKWGRTPLSRAAEKGHNMVVERLLVDGRADSNSRDNRGRTPLSWAAESSHLHIVETLVNHGADVEIRDNEGQIPLWWFLNNTDRSNLIDRETAKDPVDFQRWCSILGPKSSIEPVTKKRRTFLAWACERGDRQLVQELLRTTWTDPNSIDRHRKTPLIYALEWKHYEIADMLMSGVEPERAKKDRVSLHLLIREGRSRLLKLFLQRYQSHLKEEDTYSAIPLMRMALQQSDRPTVRLLLDYKASTQGLKSSDWFGPCSTLRAAEPLVGLNKASWDGYSSIPVMEMTIQERDRIAVATLLGKRAQILEIEDDDDDFAQYSSNIQQSIAVDIMTRKDGRQAVEWISEDTFDRKIRELTKSPDESHLILFQENQTWKTYCQIDNVPNELKFSLGNRSPCRTFSLSIVTRFQNMKGLQDSLEDSSSEHYRIRTIEWSVLEAPPKTIHYFSNLPFGWTPQSDLELIELFMQTWKDDWMCFCRDERRNLGHLRSYQLTAAGKDDFLIDAIAGNMQKWTQMQWMLEDQLNQAREFVTQYQTFTESRQLNEYMGKIITAFEHDVSGQIDKMEQGIRDLLQVEFAWVSINEAHRSTSLAASMKRLSWITFIFLPLMFASSLFGMNVDILQDNPSWYWFFLIGGSLTLITVFTWIGARFTRLETWLEHMVWTQPKRKPYSVDQNMRPLSRSLQP</sequence>
<evidence type="ECO:0000256" key="12">
    <source>
        <dbReference type="RuleBase" id="RU361277"/>
    </source>
</evidence>
<dbReference type="PROSITE" id="PS50088">
    <property type="entry name" value="ANK_REPEAT"/>
    <property type="match status" value="3"/>
</dbReference>
<dbReference type="InterPro" id="IPR013149">
    <property type="entry name" value="ADH-like_C"/>
</dbReference>
<dbReference type="GO" id="GO:0016616">
    <property type="term" value="F:oxidoreductase activity, acting on the CH-OH group of donors, NAD or NADP as acceptor"/>
    <property type="evidence" value="ECO:0007669"/>
    <property type="project" value="InterPro"/>
</dbReference>
<evidence type="ECO:0000256" key="6">
    <source>
        <dbReference type="ARBA" id="ARBA00022833"/>
    </source>
</evidence>
<proteinExistence type="inferred from homology"/>
<evidence type="ECO:0000256" key="8">
    <source>
        <dbReference type="ARBA" id="ARBA00023002"/>
    </source>
</evidence>
<dbReference type="SUPFAM" id="SSF51735">
    <property type="entry name" value="NAD(P)-binding Rossmann-fold domains"/>
    <property type="match status" value="1"/>
</dbReference>
<accession>A0A2G7FFR9</accession>
<name>A0A2G7FFR9_9EURO</name>
<protein>
    <submittedName>
        <fullName evidence="15">Ankyrin repeat protein</fullName>
    </submittedName>
</protein>
<dbReference type="Gene3D" id="1.20.58.340">
    <property type="entry name" value="Magnesium transport protein CorA, transmembrane region"/>
    <property type="match status" value="1"/>
</dbReference>
<evidence type="ECO:0000256" key="1">
    <source>
        <dbReference type="ARBA" id="ARBA00001947"/>
    </source>
</evidence>
<dbReference type="InterPro" id="IPR045863">
    <property type="entry name" value="CorA_TM1_TM2"/>
</dbReference>
<feature type="repeat" description="ANK" evidence="11">
    <location>
        <begin position="419"/>
        <end position="451"/>
    </location>
</feature>
<keyword evidence="4 12" id="KW-0479">Metal-binding</keyword>
<dbReference type="SUPFAM" id="SSF144083">
    <property type="entry name" value="Magnesium transport protein CorA, transmembrane region"/>
    <property type="match status" value="1"/>
</dbReference>
<dbReference type="InterPro" id="IPR036770">
    <property type="entry name" value="Ankyrin_rpt-contain_sf"/>
</dbReference>
<comment type="similarity">
    <text evidence="12">Belongs to the zinc-containing alcohol dehydrogenase family.</text>
</comment>
<dbReference type="InterPro" id="IPR011032">
    <property type="entry name" value="GroES-like_sf"/>
</dbReference>
<evidence type="ECO:0000313" key="15">
    <source>
        <dbReference type="EMBL" id="PIG79339.1"/>
    </source>
</evidence>
<feature type="repeat" description="ANK" evidence="11">
    <location>
        <begin position="486"/>
        <end position="518"/>
    </location>
</feature>
<dbReference type="PROSITE" id="PS00059">
    <property type="entry name" value="ADH_ZINC"/>
    <property type="match status" value="1"/>
</dbReference>
<dbReference type="Gene3D" id="3.90.180.10">
    <property type="entry name" value="Medium-chain alcohol dehydrogenases, catalytic domain"/>
    <property type="match status" value="2"/>
</dbReference>
<dbReference type="Pfam" id="PF00107">
    <property type="entry name" value="ADH_zinc_N"/>
    <property type="match status" value="1"/>
</dbReference>
<evidence type="ECO:0000256" key="13">
    <source>
        <dbReference type="SAM" id="Phobius"/>
    </source>
</evidence>
<keyword evidence="5" id="KW-0677">Repeat</keyword>
<dbReference type="PROSITE" id="PS50297">
    <property type="entry name" value="ANK_REP_REGION"/>
    <property type="match status" value="3"/>
</dbReference>
<evidence type="ECO:0000256" key="10">
    <source>
        <dbReference type="ARBA" id="ARBA00023136"/>
    </source>
</evidence>
<comment type="cofactor">
    <cofactor evidence="1 12">
        <name>Zn(2+)</name>
        <dbReference type="ChEBI" id="CHEBI:29105"/>
    </cofactor>
</comment>
<evidence type="ECO:0000256" key="7">
    <source>
        <dbReference type="ARBA" id="ARBA00022989"/>
    </source>
</evidence>
<dbReference type="SMART" id="SM00829">
    <property type="entry name" value="PKS_ER"/>
    <property type="match status" value="1"/>
</dbReference>
<evidence type="ECO:0000256" key="9">
    <source>
        <dbReference type="ARBA" id="ARBA00023043"/>
    </source>
</evidence>
<evidence type="ECO:0000256" key="5">
    <source>
        <dbReference type="ARBA" id="ARBA00022737"/>
    </source>
</evidence>
<dbReference type="EMBL" id="NEXV01000692">
    <property type="protein sequence ID" value="PIG79339.1"/>
    <property type="molecule type" value="Genomic_DNA"/>
</dbReference>
<comment type="subcellular location">
    <subcellularLocation>
        <location evidence="2">Membrane</location>
        <topology evidence="2">Multi-pass membrane protein</topology>
    </subcellularLocation>
</comment>
<dbReference type="InterPro" id="IPR002328">
    <property type="entry name" value="ADH_Zn_CS"/>
</dbReference>
<dbReference type="SUPFAM" id="SSF50129">
    <property type="entry name" value="GroES-like"/>
    <property type="match status" value="1"/>
</dbReference>
<evidence type="ECO:0000256" key="4">
    <source>
        <dbReference type="ARBA" id="ARBA00022723"/>
    </source>
</evidence>
<reference evidence="15 16" key="1">
    <citation type="submission" date="2017-05" db="EMBL/GenBank/DDBJ databases">
        <title>Genome sequence for an aflatoxigenic pathogen of Argentinian peanut, Aspergillus arachidicola.</title>
        <authorList>
            <person name="Moore G."/>
            <person name="Beltz S.B."/>
            <person name="Mack B.M."/>
        </authorList>
    </citation>
    <scope>NUCLEOTIDE SEQUENCE [LARGE SCALE GENOMIC DNA]</scope>
    <source>
        <strain evidence="15 16">CBS 117610</strain>
    </source>
</reference>
<comment type="caution">
    <text evidence="15">The sequence shown here is derived from an EMBL/GenBank/DDBJ whole genome shotgun (WGS) entry which is preliminary data.</text>
</comment>
<dbReference type="GO" id="GO:0008270">
    <property type="term" value="F:zinc ion binding"/>
    <property type="evidence" value="ECO:0007669"/>
    <property type="project" value="InterPro"/>
</dbReference>
<dbReference type="Pfam" id="PF08240">
    <property type="entry name" value="ADH_N"/>
    <property type="match status" value="1"/>
</dbReference>
<dbReference type="Gene3D" id="3.40.50.720">
    <property type="entry name" value="NAD(P)-binding Rossmann-like Domain"/>
    <property type="match status" value="1"/>
</dbReference>
<feature type="repeat" description="ANK" evidence="11">
    <location>
        <begin position="452"/>
        <end position="485"/>
    </location>
</feature>
<organism evidence="15 16">
    <name type="scientific">Aspergillus arachidicola</name>
    <dbReference type="NCBI Taxonomy" id="656916"/>
    <lineage>
        <taxon>Eukaryota</taxon>
        <taxon>Fungi</taxon>
        <taxon>Dikarya</taxon>
        <taxon>Ascomycota</taxon>
        <taxon>Pezizomycotina</taxon>
        <taxon>Eurotiomycetes</taxon>
        <taxon>Eurotiomycetidae</taxon>
        <taxon>Eurotiales</taxon>
        <taxon>Aspergillaceae</taxon>
        <taxon>Aspergillus</taxon>
        <taxon>Aspergillus subgen. Circumdati</taxon>
    </lineage>
</organism>
<dbReference type="SMART" id="SM00248">
    <property type="entry name" value="ANK"/>
    <property type="match status" value="8"/>
</dbReference>
<dbReference type="GO" id="GO:0016020">
    <property type="term" value="C:membrane"/>
    <property type="evidence" value="ECO:0007669"/>
    <property type="project" value="UniProtKB-SubCell"/>
</dbReference>